<dbReference type="Gene3D" id="3.40.50.300">
    <property type="entry name" value="P-loop containing nucleotide triphosphate hydrolases"/>
    <property type="match status" value="1"/>
</dbReference>
<feature type="domain" description="RecF/RecN/SMC N-terminal" evidence="3">
    <location>
        <begin position="2"/>
        <end position="133"/>
    </location>
</feature>
<dbReference type="GO" id="GO:0003677">
    <property type="term" value="F:DNA binding"/>
    <property type="evidence" value="ECO:0007669"/>
    <property type="project" value="UniProtKB-KW"/>
</dbReference>
<dbReference type="InterPro" id="IPR050308">
    <property type="entry name" value="MukB/SMC"/>
</dbReference>
<dbReference type="InterPro" id="IPR003395">
    <property type="entry name" value="RecF/RecN/SMC_N"/>
</dbReference>
<dbReference type="EMBL" id="AUZY01004600">
    <property type="protein sequence ID" value="EQD62500.1"/>
    <property type="molecule type" value="Genomic_DNA"/>
</dbReference>
<dbReference type="PANTHER" id="PTHR42963:SF1">
    <property type="entry name" value="DUF4476 DOMAIN-CONTAINING PROTEIN"/>
    <property type="match status" value="1"/>
</dbReference>
<keyword evidence="2" id="KW-0238">DNA-binding</keyword>
<evidence type="ECO:0000313" key="4">
    <source>
        <dbReference type="EMBL" id="EQD62500.1"/>
    </source>
</evidence>
<dbReference type="InterPro" id="IPR027417">
    <property type="entry name" value="P-loop_NTPase"/>
</dbReference>
<name>T1C8E1_9ZZZZ</name>
<evidence type="ECO:0000256" key="2">
    <source>
        <dbReference type="ARBA" id="ARBA00023125"/>
    </source>
</evidence>
<comment type="caution">
    <text evidence="4">The sequence shown here is derived from an EMBL/GenBank/DDBJ whole genome shotgun (WGS) entry which is preliminary data.</text>
</comment>
<reference evidence="4" key="2">
    <citation type="journal article" date="2014" name="ISME J.">
        <title>Microbial stratification in low pH oxic and suboxic macroscopic growths along an acid mine drainage.</title>
        <authorList>
            <person name="Mendez-Garcia C."/>
            <person name="Mesa V."/>
            <person name="Sprenger R.R."/>
            <person name="Richter M."/>
            <person name="Diez M.S."/>
            <person name="Solano J."/>
            <person name="Bargiela R."/>
            <person name="Golyshina O.V."/>
            <person name="Manteca A."/>
            <person name="Ramos J.L."/>
            <person name="Gallego J.R."/>
            <person name="Llorente I."/>
            <person name="Martins Dos Santos V.A."/>
            <person name="Jensen O.N."/>
            <person name="Pelaez A.I."/>
            <person name="Sanchez J."/>
            <person name="Ferrer M."/>
        </authorList>
    </citation>
    <scope>NUCLEOTIDE SEQUENCE</scope>
</reference>
<accession>T1C8E1</accession>
<gene>
    <name evidence="4" type="ORF">B1B_07227</name>
</gene>
<dbReference type="PANTHER" id="PTHR42963">
    <property type="entry name" value="CHROMOSOME PARTITION PROTEIN MUKB"/>
    <property type="match status" value="1"/>
</dbReference>
<dbReference type="Pfam" id="PF02463">
    <property type="entry name" value="SMC_N"/>
    <property type="match status" value="1"/>
</dbReference>
<protein>
    <submittedName>
        <fullName evidence="4">Chromosome segregation protein SMC</fullName>
    </submittedName>
</protein>
<proteinExistence type="predicted"/>
<evidence type="ECO:0000256" key="1">
    <source>
        <dbReference type="ARBA" id="ARBA00022490"/>
    </source>
</evidence>
<evidence type="ECO:0000259" key="3">
    <source>
        <dbReference type="Pfam" id="PF02463"/>
    </source>
</evidence>
<dbReference type="AlphaFoldDB" id="T1C8E1"/>
<keyword evidence="1" id="KW-0963">Cytoplasm</keyword>
<dbReference type="SUPFAM" id="SSF52540">
    <property type="entry name" value="P-loop containing nucleoside triphosphate hydrolases"/>
    <property type="match status" value="1"/>
</dbReference>
<reference evidence="4" key="1">
    <citation type="submission" date="2013-08" db="EMBL/GenBank/DDBJ databases">
        <authorList>
            <person name="Mendez C."/>
            <person name="Richter M."/>
            <person name="Ferrer M."/>
            <person name="Sanchez J."/>
        </authorList>
    </citation>
    <scope>NUCLEOTIDE SEQUENCE</scope>
</reference>
<dbReference type="GO" id="GO:0005737">
    <property type="term" value="C:cytoplasm"/>
    <property type="evidence" value="ECO:0007669"/>
    <property type="project" value="TreeGrafter"/>
</dbReference>
<organism evidence="4">
    <name type="scientific">mine drainage metagenome</name>
    <dbReference type="NCBI Taxonomy" id="410659"/>
    <lineage>
        <taxon>unclassified sequences</taxon>
        <taxon>metagenomes</taxon>
        <taxon>ecological metagenomes</taxon>
    </lineage>
</organism>
<sequence length="147" mass="15840">MYLRSLTLKGFKSFADSTTLKLEPGITVIVGPNGSGKSNIVDALAWVLGAQGPSTVRSGKMDDVIFSGSLKHSPLGRAEVSITIDNSSYQLPIDLAEVTITRTLFRSGDSEYCLNGVECRLLDIQELLSDSRVGRTQHIIVGQGQLE</sequence>
<feature type="non-terminal residue" evidence="4">
    <location>
        <position position="147"/>
    </location>
</feature>